<name>A0ABV0W8M6_9TELE</name>
<evidence type="ECO:0000313" key="2">
    <source>
        <dbReference type="Proteomes" id="UP001444071"/>
    </source>
</evidence>
<comment type="caution">
    <text evidence="1">The sequence shown here is derived from an EMBL/GenBank/DDBJ whole genome shotgun (WGS) entry which is preliminary data.</text>
</comment>
<dbReference type="EMBL" id="JAHRIM010031398">
    <property type="protein sequence ID" value="MEQ2265093.1"/>
    <property type="molecule type" value="Genomic_DNA"/>
</dbReference>
<proteinExistence type="predicted"/>
<reference evidence="1 2" key="1">
    <citation type="submission" date="2021-06" db="EMBL/GenBank/DDBJ databases">
        <authorList>
            <person name="Palmer J.M."/>
        </authorList>
    </citation>
    <scope>NUCLEOTIDE SEQUENCE [LARGE SCALE GENOMIC DNA]</scope>
    <source>
        <strain evidence="1 2">XR_2019</strain>
        <tissue evidence="1">Muscle</tissue>
    </source>
</reference>
<organism evidence="1 2">
    <name type="scientific">Xenotaenia resolanae</name>
    <dbReference type="NCBI Taxonomy" id="208358"/>
    <lineage>
        <taxon>Eukaryota</taxon>
        <taxon>Metazoa</taxon>
        <taxon>Chordata</taxon>
        <taxon>Craniata</taxon>
        <taxon>Vertebrata</taxon>
        <taxon>Euteleostomi</taxon>
        <taxon>Actinopterygii</taxon>
        <taxon>Neopterygii</taxon>
        <taxon>Teleostei</taxon>
        <taxon>Neoteleostei</taxon>
        <taxon>Acanthomorphata</taxon>
        <taxon>Ovalentaria</taxon>
        <taxon>Atherinomorphae</taxon>
        <taxon>Cyprinodontiformes</taxon>
        <taxon>Goodeidae</taxon>
        <taxon>Xenotaenia</taxon>
    </lineage>
</organism>
<protein>
    <submittedName>
        <fullName evidence="1">Uncharacterized protein</fullName>
    </submittedName>
</protein>
<dbReference type="Proteomes" id="UP001444071">
    <property type="component" value="Unassembled WGS sequence"/>
</dbReference>
<gene>
    <name evidence="1" type="ORF">XENORESO_002155</name>
</gene>
<evidence type="ECO:0000313" key="1">
    <source>
        <dbReference type="EMBL" id="MEQ2265093.1"/>
    </source>
</evidence>
<accession>A0ABV0W8M6</accession>
<keyword evidence="2" id="KW-1185">Reference proteome</keyword>
<sequence length="99" mass="11529">MIKKPDLIGLKQYSKVWKYWNKKLTSKEKRSPSESLFNISFPTFSASDAALQVRHATNNHTLYHVLQKYSGTFSHFLSGYILKLQCIFICFLKENAKPK</sequence>